<name>A0ABV2AD37_9GAMM</name>
<sequence>MGLDDDVRTTQVRDVELAYLSCGAGPLVLCVHGFPDTAYSFRPVMRRLAQAGYRAVAPFLRGYAPSGLAADGDYRLTTIADDLLALIDALGAERAVLVGHDWGAAAAYVAAARAPARVPAIVAAAVPHLRRFLLRPTLRQLVRSRYMGYFQIPRIPEARIVRDDFAWLRALIRRWSPRWGFTDADLAPVIATLSRPAYCSAALAYYRALPRTLADRQLWKLLLAPLPVPAKLICGVNDGCIGAEMFEDQAQYFGAGYELARIEGAGHFMHCEQPLRFADEVIGFLDKQRSATA</sequence>
<keyword evidence="1 3" id="KW-0378">Hydrolase</keyword>
<proteinExistence type="predicted"/>
<gene>
    <name evidence="3" type="ORF">ABSH63_14205</name>
</gene>
<keyword evidence="4" id="KW-1185">Reference proteome</keyword>
<dbReference type="Proteomes" id="UP001465331">
    <property type="component" value="Unassembled WGS sequence"/>
</dbReference>
<evidence type="ECO:0000256" key="1">
    <source>
        <dbReference type="ARBA" id="ARBA00022801"/>
    </source>
</evidence>
<dbReference type="GO" id="GO:0016787">
    <property type="term" value="F:hydrolase activity"/>
    <property type="evidence" value="ECO:0007669"/>
    <property type="project" value="UniProtKB-KW"/>
</dbReference>
<evidence type="ECO:0000259" key="2">
    <source>
        <dbReference type="Pfam" id="PF00561"/>
    </source>
</evidence>
<dbReference type="InterPro" id="IPR000073">
    <property type="entry name" value="AB_hydrolase_1"/>
</dbReference>
<dbReference type="PANTHER" id="PTHR43329">
    <property type="entry name" value="EPOXIDE HYDROLASE"/>
    <property type="match status" value="1"/>
</dbReference>
<dbReference type="Gene3D" id="3.40.50.1820">
    <property type="entry name" value="alpha/beta hydrolase"/>
    <property type="match status" value="1"/>
</dbReference>
<protein>
    <submittedName>
        <fullName evidence="3">Alpha/beta hydrolase</fullName>
    </submittedName>
</protein>
<dbReference type="PRINTS" id="PR00412">
    <property type="entry name" value="EPOXHYDRLASE"/>
</dbReference>
<feature type="domain" description="AB hydrolase-1" evidence="2">
    <location>
        <begin position="26"/>
        <end position="272"/>
    </location>
</feature>
<reference evidence="3 4" key="1">
    <citation type="submission" date="2024-06" db="EMBL/GenBank/DDBJ databases">
        <authorList>
            <person name="Li Z."/>
            <person name="Jiang Y."/>
        </authorList>
    </citation>
    <scope>NUCLEOTIDE SEQUENCE [LARGE SCALE GENOMIC DNA]</scope>
    <source>
        <strain evidence="3 4">HSW-8</strain>
    </source>
</reference>
<dbReference type="EMBL" id="JBEPIJ010000022">
    <property type="protein sequence ID" value="MES0875152.1"/>
    <property type="molecule type" value="Genomic_DNA"/>
</dbReference>
<comment type="caution">
    <text evidence="3">The sequence shown here is derived from an EMBL/GenBank/DDBJ whole genome shotgun (WGS) entry which is preliminary data.</text>
</comment>
<evidence type="ECO:0000313" key="4">
    <source>
        <dbReference type="Proteomes" id="UP001465331"/>
    </source>
</evidence>
<dbReference type="SUPFAM" id="SSF53474">
    <property type="entry name" value="alpha/beta-Hydrolases"/>
    <property type="match status" value="1"/>
</dbReference>
<organism evidence="3 4">
    <name type="scientific">Sinimarinibacterium thermocellulolyticum</name>
    <dbReference type="NCBI Taxonomy" id="3170016"/>
    <lineage>
        <taxon>Bacteria</taxon>
        <taxon>Pseudomonadati</taxon>
        <taxon>Pseudomonadota</taxon>
        <taxon>Gammaproteobacteria</taxon>
        <taxon>Nevskiales</taxon>
        <taxon>Nevskiaceae</taxon>
        <taxon>Sinimarinibacterium</taxon>
    </lineage>
</organism>
<dbReference type="Pfam" id="PF00561">
    <property type="entry name" value="Abhydrolase_1"/>
    <property type="match status" value="1"/>
</dbReference>
<dbReference type="RefSeq" id="WP_352890550.1">
    <property type="nucleotide sequence ID" value="NZ_JBEPIJ010000022.1"/>
</dbReference>
<dbReference type="InterPro" id="IPR000639">
    <property type="entry name" value="Epox_hydrolase-like"/>
</dbReference>
<dbReference type="InterPro" id="IPR029058">
    <property type="entry name" value="AB_hydrolase_fold"/>
</dbReference>
<evidence type="ECO:0000313" key="3">
    <source>
        <dbReference type="EMBL" id="MES0875152.1"/>
    </source>
</evidence>
<accession>A0ABV2AD37</accession>